<gene>
    <name evidence="1" type="ORF">BN112_0911</name>
</gene>
<accession>A0A0C6P3U5</accession>
<organism evidence="1 2">
    <name type="scientific">Bordetella bronchiseptica 253</name>
    <dbReference type="NCBI Taxonomy" id="568707"/>
    <lineage>
        <taxon>Bacteria</taxon>
        <taxon>Pseudomonadati</taxon>
        <taxon>Pseudomonadota</taxon>
        <taxon>Betaproteobacteria</taxon>
        <taxon>Burkholderiales</taxon>
        <taxon>Alcaligenaceae</taxon>
        <taxon>Bordetella</taxon>
    </lineage>
</organism>
<dbReference type="HOGENOM" id="CLU_2679179_0_0_4"/>
<name>A0A0C6P3U5_BORBO</name>
<dbReference type="AlphaFoldDB" id="A0A0C6P3U5"/>
<dbReference type="GeneID" id="56479217"/>
<dbReference type="RefSeq" id="WP_003810829.1">
    <property type="nucleotide sequence ID" value="NC_019382.1"/>
</dbReference>
<dbReference type="Proteomes" id="UP000007564">
    <property type="component" value="Chromosome"/>
</dbReference>
<proteinExistence type="predicted"/>
<dbReference type="OrthoDB" id="8637533at2"/>
<dbReference type="KEGG" id="bbh:BN112_0911"/>
<dbReference type="EMBL" id="HE965806">
    <property type="protein sequence ID" value="CCJ52829.1"/>
    <property type="molecule type" value="Genomic_DNA"/>
</dbReference>
<reference evidence="1 2" key="1">
    <citation type="journal article" date="2012" name="BMC Genomics">
        <title>Comparative genomics of the classical Bordetella subspecies: the evolution and exchange of virulence-associated diversity amongst closely related pathogens.</title>
        <authorList>
            <person name="Park J."/>
            <person name="Zhang Y."/>
            <person name="Buboltz A.M."/>
            <person name="Zhang X."/>
            <person name="Schuster S.C."/>
            <person name="Ahuja U."/>
            <person name="Liu M."/>
            <person name="Miller J.F."/>
            <person name="Sebaihia M."/>
            <person name="Bentley S.D."/>
            <person name="Parkhill J."/>
            <person name="Harvill E.T."/>
        </authorList>
    </citation>
    <scope>NUCLEOTIDE SEQUENCE [LARGE SCALE GENOMIC DNA]</scope>
    <source>
        <strain evidence="1 2">253</strain>
    </source>
</reference>
<evidence type="ECO:0000313" key="2">
    <source>
        <dbReference type="Proteomes" id="UP000007564"/>
    </source>
</evidence>
<sequence>MGDVMQRGELAYWLNVVAENGEPGAPQIPVPEQFVTALTTLRCIERNAQGQLVVTEKGRLALHMEEPGALHRQ</sequence>
<protein>
    <submittedName>
        <fullName evidence="1">Uncharacterized protein</fullName>
    </submittedName>
</protein>
<evidence type="ECO:0000313" key="1">
    <source>
        <dbReference type="EMBL" id="CCJ52829.1"/>
    </source>
</evidence>